<dbReference type="Proteomes" id="UP000754495">
    <property type="component" value="Unassembled WGS sequence"/>
</dbReference>
<dbReference type="CDD" id="cd03784">
    <property type="entry name" value="GT1_Gtf-like"/>
    <property type="match status" value="1"/>
</dbReference>
<evidence type="ECO:0000256" key="2">
    <source>
        <dbReference type="ARBA" id="ARBA00022679"/>
    </source>
</evidence>
<dbReference type="InterPro" id="IPR050426">
    <property type="entry name" value="Glycosyltransferase_28"/>
</dbReference>
<keyword evidence="2" id="KW-0808">Transferase</keyword>
<dbReference type="RefSeq" id="WP_167112285.1">
    <property type="nucleotide sequence ID" value="NZ_JAANOU010000001.1"/>
</dbReference>
<name>A0ABX0SQH5_9PSEU</name>
<feature type="domain" description="ApaG" evidence="3">
    <location>
        <begin position="1"/>
        <end position="120"/>
    </location>
</feature>
<dbReference type="NCBIfam" id="TIGR01426">
    <property type="entry name" value="MGT"/>
    <property type="match status" value="1"/>
</dbReference>
<dbReference type="PANTHER" id="PTHR48050:SF13">
    <property type="entry name" value="STEROL 3-BETA-GLUCOSYLTRANSFERASE UGT80A2"/>
    <property type="match status" value="1"/>
</dbReference>
<protein>
    <submittedName>
        <fullName evidence="4">MGT family glycosyltransferase</fullName>
    </submittedName>
</protein>
<evidence type="ECO:0000259" key="3">
    <source>
        <dbReference type="PROSITE" id="PS51087"/>
    </source>
</evidence>
<comment type="caution">
    <text evidence="4">The sequence shown here is derived from an EMBL/GenBank/DDBJ whole genome shotgun (WGS) entry which is preliminary data.</text>
</comment>
<reference evidence="4 5" key="1">
    <citation type="submission" date="2020-03" db="EMBL/GenBank/DDBJ databases">
        <title>Sequencing the genomes of 1000 actinobacteria strains.</title>
        <authorList>
            <person name="Klenk H.-P."/>
        </authorList>
    </citation>
    <scope>NUCLEOTIDE SEQUENCE [LARGE SCALE GENOMIC DNA]</scope>
    <source>
        <strain evidence="4 5">DSM 45668</strain>
    </source>
</reference>
<dbReference type="InterPro" id="IPR006326">
    <property type="entry name" value="UDPGT_MGT-like"/>
</dbReference>
<dbReference type="InterPro" id="IPR007474">
    <property type="entry name" value="ApaG_domain"/>
</dbReference>
<sequence length="396" mass="41753">MKHALFVNVADHGHVNPTLAVVAELVARGWRVTYAVGAEFVPQVRVVGAEPVVLPGVRDGGPPPEDLMAGVEVYHREAQAALPVLEAAIAGDVPDVIVYDFVAFAGKVLALKLGVPMVQLSPTHALFPGWEQVAFGVTSLSELPVYQRFQRFLDTHGLGCSVEQFQATADPKVVFVPRAFQMSPELLGPEHTFTGPALGDRSFQGRWRAPGGKPVLLVSLGSCFTDQPGFFRACLDMAAGLGWHTVMAIGRHVDPAALGPVPDDVEIAAMVPQLDVLAMASAFVTHAGMGSVLEALYHGVPMVAVPQMAEQRLNAARLTELGLGVTLDRADVTVQALHNAVLRVSSDAGIAENVRGMREIVRTCGGAAEAADVVARTGDRSAGSGTQFQQAVGQLG</sequence>
<dbReference type="Gene3D" id="3.40.50.2000">
    <property type="entry name" value="Glycogen Phosphorylase B"/>
    <property type="match status" value="2"/>
</dbReference>
<dbReference type="PROSITE" id="PS51087">
    <property type="entry name" value="APAG"/>
    <property type="match status" value="1"/>
</dbReference>
<dbReference type="PANTHER" id="PTHR48050">
    <property type="entry name" value="STEROL 3-BETA-GLUCOSYLTRANSFERASE"/>
    <property type="match status" value="1"/>
</dbReference>
<evidence type="ECO:0000313" key="5">
    <source>
        <dbReference type="Proteomes" id="UP000754495"/>
    </source>
</evidence>
<keyword evidence="5" id="KW-1185">Reference proteome</keyword>
<dbReference type="SUPFAM" id="SSF53756">
    <property type="entry name" value="UDP-Glycosyltransferase/glycogen phosphorylase"/>
    <property type="match status" value="1"/>
</dbReference>
<organism evidence="4 5">
    <name type="scientific">Amycolatopsis viridis</name>
    <dbReference type="NCBI Taxonomy" id="185678"/>
    <lineage>
        <taxon>Bacteria</taxon>
        <taxon>Bacillati</taxon>
        <taxon>Actinomycetota</taxon>
        <taxon>Actinomycetes</taxon>
        <taxon>Pseudonocardiales</taxon>
        <taxon>Pseudonocardiaceae</taxon>
        <taxon>Amycolatopsis</taxon>
    </lineage>
</organism>
<dbReference type="InterPro" id="IPR002213">
    <property type="entry name" value="UDP_glucos_trans"/>
</dbReference>
<accession>A0ABX0SQH5</accession>
<evidence type="ECO:0000256" key="1">
    <source>
        <dbReference type="ARBA" id="ARBA00009995"/>
    </source>
</evidence>
<comment type="similarity">
    <text evidence="1">Belongs to the UDP-glycosyltransferase family.</text>
</comment>
<gene>
    <name evidence="4" type="ORF">FHX46_001757</name>
</gene>
<proteinExistence type="inferred from homology"/>
<evidence type="ECO:0000313" key="4">
    <source>
        <dbReference type="EMBL" id="NIH79227.1"/>
    </source>
</evidence>
<dbReference type="EMBL" id="JAANOU010000001">
    <property type="protein sequence ID" value="NIH79227.1"/>
    <property type="molecule type" value="Genomic_DNA"/>
</dbReference>
<dbReference type="Pfam" id="PF00201">
    <property type="entry name" value="UDPGT"/>
    <property type="match status" value="1"/>
</dbReference>